<sequence length="213" mass="22772">MLRTRSVVIATVLVAVVALAIFAMAGMGTGAGNKKEIPKTNGTFTAVYYAKVLCASETAGPQSKITGRLTLVYRNNKLVHIEFNNKTLPLGILKYPHNVARGGELLLDLGAITNLRNDTNSGVSVRRANPSSHEESPYKAKSSLIITRRAVVSNLTVPGAGVIYFGEFNDIIDYDDVANVPYHFAISIMHPAATAMGCAGSYAAIFATLQDIK</sequence>
<keyword evidence="2" id="KW-1185">Reference proteome</keyword>
<reference evidence="1 2" key="1">
    <citation type="journal article" date="2012" name="Stand. Genomic Sci.">
        <title>Complete genome sequence of Pyrobaculum oguniense.</title>
        <authorList>
            <person name="Bernick D.L."/>
            <person name="Karplus K."/>
            <person name="Lui L.M."/>
            <person name="Coker J.K."/>
            <person name="Murphy J.N."/>
            <person name="Chan P.P."/>
            <person name="Cozen A.E."/>
            <person name="Lowe T.M."/>
        </authorList>
    </citation>
    <scope>NUCLEOTIDE SEQUENCE [LARGE SCALE GENOMIC DNA]</scope>
    <source>
        <strain evidence="1 2">TE7</strain>
    </source>
</reference>
<dbReference type="AlphaFoldDB" id="H6QC29"/>
<proteinExistence type="predicted"/>
<dbReference type="Proteomes" id="UP000009062">
    <property type="component" value="Chromosome"/>
</dbReference>
<dbReference type="EMBL" id="CP003316">
    <property type="protein sequence ID" value="AFA40821.1"/>
    <property type="molecule type" value="Genomic_DNA"/>
</dbReference>
<gene>
    <name evidence="1" type="ordered locus">Pogu_2794</name>
</gene>
<dbReference type="eggNOG" id="arCOG09798">
    <property type="taxonomic scope" value="Archaea"/>
</dbReference>
<organism evidence="1 2">
    <name type="scientific">Pyrobaculum oguniense (strain DSM 13380 / JCM 10595 / TE7)</name>
    <dbReference type="NCBI Taxonomy" id="698757"/>
    <lineage>
        <taxon>Archaea</taxon>
        <taxon>Thermoproteota</taxon>
        <taxon>Thermoprotei</taxon>
        <taxon>Thermoproteales</taxon>
        <taxon>Thermoproteaceae</taxon>
        <taxon>Pyrobaculum</taxon>
    </lineage>
</organism>
<name>H6QC29_PYROT</name>
<protein>
    <submittedName>
        <fullName evidence="1">Uncharacterized protein</fullName>
    </submittedName>
</protein>
<evidence type="ECO:0000313" key="1">
    <source>
        <dbReference type="EMBL" id="AFA40821.1"/>
    </source>
</evidence>
<evidence type="ECO:0000313" key="2">
    <source>
        <dbReference type="Proteomes" id="UP000009062"/>
    </source>
</evidence>
<accession>H6QC29</accession>
<dbReference type="HOGENOM" id="CLU_1292079_0_0_2"/>
<dbReference type="KEGG" id="pog:Pogu_2794"/>